<dbReference type="GO" id="GO:0000779">
    <property type="term" value="C:condensed chromosome, centromeric region"/>
    <property type="evidence" value="ECO:0007669"/>
    <property type="project" value="TreeGrafter"/>
</dbReference>
<evidence type="ECO:0000313" key="14">
    <source>
        <dbReference type="EMBL" id="OAT13872.1"/>
    </source>
</evidence>
<dbReference type="Gene3D" id="1.25.10.10">
    <property type="entry name" value="Leucine-rich Repeat Variant"/>
    <property type="match status" value="2"/>
</dbReference>
<dbReference type="GO" id="GO:0007076">
    <property type="term" value="P:mitotic chromosome condensation"/>
    <property type="evidence" value="ECO:0007669"/>
    <property type="project" value="InterPro"/>
</dbReference>
<dbReference type="Pfam" id="PF20168">
    <property type="entry name" value="PDS5"/>
    <property type="match status" value="1"/>
</dbReference>
<dbReference type="FunFam" id="1.25.10.10:FF:000272">
    <property type="entry name" value="Condensin complex subunit 1"/>
    <property type="match status" value="1"/>
</dbReference>
<gene>
    <name evidence="14" type="ORF">BDBG_08990</name>
</gene>
<feature type="domain" description="Condensin complex subunit 1 C-terminal" evidence="12">
    <location>
        <begin position="1127"/>
        <end position="1287"/>
    </location>
</feature>
<evidence type="ECO:0000256" key="9">
    <source>
        <dbReference type="ARBA" id="ARBA00023306"/>
    </source>
</evidence>
<dbReference type="SUPFAM" id="SSF48371">
    <property type="entry name" value="ARM repeat"/>
    <property type="match status" value="1"/>
</dbReference>
<evidence type="ECO:0000256" key="4">
    <source>
        <dbReference type="ARBA" id="ARBA00022454"/>
    </source>
</evidence>
<dbReference type="PANTHER" id="PTHR14222">
    <property type="entry name" value="CONDENSIN"/>
    <property type="match status" value="1"/>
</dbReference>
<evidence type="ECO:0000256" key="5">
    <source>
        <dbReference type="ARBA" id="ARBA00022618"/>
    </source>
</evidence>
<feature type="compositionally biased region" description="Low complexity" evidence="11">
    <location>
        <begin position="94"/>
        <end position="111"/>
    </location>
</feature>
<dbReference type="GO" id="GO:0051301">
    <property type="term" value="P:cell division"/>
    <property type="evidence" value="ECO:0007669"/>
    <property type="project" value="UniProtKB-KW"/>
</dbReference>
<dbReference type="GeneID" id="8501293"/>
<dbReference type="VEuPathDB" id="FungiDB:BDBG_08990"/>
<dbReference type="InterPro" id="IPR007673">
    <property type="entry name" value="Condensin_cplx_su1"/>
</dbReference>
<dbReference type="InterPro" id="IPR011989">
    <property type="entry name" value="ARM-like"/>
</dbReference>
<evidence type="ECO:0000256" key="11">
    <source>
        <dbReference type="SAM" id="MobiDB-lite"/>
    </source>
</evidence>
<feature type="region of interest" description="Disordered" evidence="11">
    <location>
        <begin position="950"/>
        <end position="977"/>
    </location>
</feature>
<keyword evidence="15" id="KW-1185">Reference proteome</keyword>
<accession>A0A179V5F8</accession>
<dbReference type="PIRSF" id="PIRSF017127">
    <property type="entry name" value="Condensin_D2"/>
    <property type="match status" value="1"/>
</dbReference>
<dbReference type="InterPro" id="IPR032682">
    <property type="entry name" value="Cnd1_C"/>
</dbReference>
<dbReference type="STRING" id="559298.A0A179V5F8"/>
<evidence type="ECO:0000256" key="10">
    <source>
        <dbReference type="PIRNR" id="PIRNR017127"/>
    </source>
</evidence>
<keyword evidence="8" id="KW-0539">Nucleus</keyword>
<dbReference type="Pfam" id="PF12922">
    <property type="entry name" value="Cnd1_N"/>
    <property type="match status" value="1"/>
</dbReference>
<comment type="similarity">
    <text evidence="3 10">Belongs to the CND1 (condensin subunit 1) family.</text>
</comment>
<evidence type="ECO:0000256" key="8">
    <source>
        <dbReference type="ARBA" id="ARBA00023242"/>
    </source>
</evidence>
<evidence type="ECO:0000313" key="15">
    <source>
        <dbReference type="Proteomes" id="UP000002038"/>
    </source>
</evidence>
<feature type="region of interest" description="Disordered" evidence="11">
    <location>
        <begin position="86"/>
        <end position="111"/>
    </location>
</feature>
<evidence type="ECO:0000259" key="12">
    <source>
        <dbReference type="Pfam" id="PF12717"/>
    </source>
</evidence>
<dbReference type="GO" id="GO:0000796">
    <property type="term" value="C:condensin complex"/>
    <property type="evidence" value="ECO:0007669"/>
    <property type="project" value="TreeGrafter"/>
</dbReference>
<dbReference type="EMBL" id="GG657479">
    <property type="protein sequence ID" value="OAT13872.1"/>
    <property type="molecule type" value="Genomic_DNA"/>
</dbReference>
<dbReference type="GO" id="GO:0005634">
    <property type="term" value="C:nucleus"/>
    <property type="evidence" value="ECO:0007669"/>
    <property type="project" value="UniProtKB-SubCell"/>
</dbReference>
<dbReference type="RefSeq" id="XP_031581157.1">
    <property type="nucleotide sequence ID" value="XM_031723821.1"/>
</dbReference>
<feature type="compositionally biased region" description="Acidic residues" evidence="11">
    <location>
        <begin position="1032"/>
        <end position="1041"/>
    </location>
</feature>
<dbReference type="InterPro" id="IPR024324">
    <property type="entry name" value="Condensin_cplx_su1_N"/>
</dbReference>
<dbReference type="InterPro" id="IPR016024">
    <property type="entry name" value="ARM-type_fold"/>
</dbReference>
<dbReference type="InterPro" id="IPR026971">
    <property type="entry name" value="CND1/NCAPD3"/>
</dbReference>
<feature type="region of interest" description="Disordered" evidence="11">
    <location>
        <begin position="277"/>
        <end position="296"/>
    </location>
</feature>
<feature type="compositionally biased region" description="Polar residues" evidence="11">
    <location>
        <begin position="1021"/>
        <end position="1031"/>
    </location>
</feature>
<evidence type="ECO:0000256" key="7">
    <source>
        <dbReference type="ARBA" id="ARBA00023067"/>
    </source>
</evidence>
<reference evidence="15" key="1">
    <citation type="journal article" date="2015" name="PLoS Genet.">
        <title>The dynamic genome and transcriptome of the human fungal pathogen Blastomyces and close relative Emmonsia.</title>
        <authorList>
            <person name="Munoz J.F."/>
            <person name="Gauthier G.M."/>
            <person name="Desjardins C.A."/>
            <person name="Gallo J.E."/>
            <person name="Holder J."/>
            <person name="Sullivan T.D."/>
            <person name="Marty A.J."/>
            <person name="Carmen J.C."/>
            <person name="Chen Z."/>
            <person name="Ding L."/>
            <person name="Gujja S."/>
            <person name="Magrini V."/>
            <person name="Misas E."/>
            <person name="Mitreva M."/>
            <person name="Priest M."/>
            <person name="Saif S."/>
            <person name="Whiston E.A."/>
            <person name="Young S."/>
            <person name="Zeng Q."/>
            <person name="Goldman W.E."/>
            <person name="Mardis E.R."/>
            <person name="Taylor J.W."/>
            <person name="McEwen J.G."/>
            <person name="Clay O.K."/>
            <person name="Klein B.S."/>
            <person name="Cuomo C.A."/>
        </authorList>
    </citation>
    <scope>NUCLEOTIDE SEQUENCE [LARGE SCALE GENOMIC DNA]</scope>
    <source>
        <strain evidence="15">SLH14081</strain>
    </source>
</reference>
<dbReference type="FunFam" id="1.25.10.10:FF:000920">
    <property type="entry name" value="Condensin complex subunit 1"/>
    <property type="match status" value="1"/>
</dbReference>
<name>A0A179V5F8_BLAGS</name>
<dbReference type="Pfam" id="PF12717">
    <property type="entry name" value="Cnd1"/>
    <property type="match status" value="1"/>
</dbReference>
<comment type="function">
    <text evidence="10">Regulatory subunit of the condensin complex, a complex required for conversion of interphase chromatin into mitotic-like condense chromosomes. The condensin complex probably introduces positive supercoils into relaxed DNA in the presence of type I topoisomerases and converts nicked DNA into positive knotted forms in the presence of type II topoisomerases.</text>
</comment>
<evidence type="ECO:0000259" key="13">
    <source>
        <dbReference type="Pfam" id="PF12922"/>
    </source>
</evidence>
<comment type="subcellular location">
    <subcellularLocation>
        <location evidence="2">Chromosome</location>
    </subcellularLocation>
    <subcellularLocation>
        <location evidence="1">Nucleus</location>
    </subcellularLocation>
</comment>
<dbReference type="Proteomes" id="UP000002038">
    <property type="component" value="Unassembled WGS sequence"/>
</dbReference>
<feature type="domain" description="Condensin complex subunit 1 N-terminal" evidence="13">
    <location>
        <begin position="213"/>
        <end position="376"/>
    </location>
</feature>
<keyword evidence="7 10" id="KW-0226">DNA condensation</keyword>
<organism evidence="14 15">
    <name type="scientific">Blastomyces gilchristii (strain SLH14081)</name>
    <name type="common">Blastomyces dermatitidis</name>
    <dbReference type="NCBI Taxonomy" id="559298"/>
    <lineage>
        <taxon>Eukaryota</taxon>
        <taxon>Fungi</taxon>
        <taxon>Dikarya</taxon>
        <taxon>Ascomycota</taxon>
        <taxon>Pezizomycotina</taxon>
        <taxon>Eurotiomycetes</taxon>
        <taxon>Eurotiomycetidae</taxon>
        <taxon>Onygenales</taxon>
        <taxon>Ajellomycetaceae</taxon>
        <taxon>Blastomyces</taxon>
    </lineage>
</organism>
<evidence type="ECO:0000256" key="3">
    <source>
        <dbReference type="ARBA" id="ARBA00009606"/>
    </source>
</evidence>
<dbReference type="KEGG" id="bgh:BDBG_08990"/>
<evidence type="ECO:0000256" key="1">
    <source>
        <dbReference type="ARBA" id="ARBA00004123"/>
    </source>
</evidence>
<dbReference type="PANTHER" id="PTHR14222:SF2">
    <property type="entry name" value="CONDENSIN COMPLEX SUBUNIT 1"/>
    <property type="match status" value="1"/>
</dbReference>
<protein>
    <recommendedName>
        <fullName evidence="10">Condensin complex subunit 1</fullName>
    </recommendedName>
</protein>
<feature type="region of interest" description="Disordered" evidence="11">
    <location>
        <begin position="1014"/>
        <end position="1041"/>
    </location>
</feature>
<sequence length="1311" mass="147805">MLFHSYAFRRPTPQLDSHRLTPNNRIGFTGVHYYSTYRGNYMYHHYGTLTMPGRKQRRLGYPKKEKAKQNITVNRHGRLGLQPYHGQHQEQELEQGQELSPSPSSVFSISRNSPRFHPVRTTPFIWSDETMDFDINESLKYYLSDPASVPTPEADPELLDCENDPESLTSPLINAVLNPIVDAVAENPEGLARSSFFDSLQFLLKFSSLLPTKSLSKILDLVVSGLAVEADISHHDIESDETDAVQHHKRLLEMYAFLLHWTLSVVETKLAEKPAIAAPARRGTGKSRPKPATNDEHWDSSAQIQIAMDVMCKVLKLKLGKIFMTTSDRDTFVSLFTKTIYLILESEQRVKSMSIRMHAFKVLCIAVKHHGHAFGAQTSIVQSLTYFEHLSEPMAEFLHILAEQYDYPQLSDEILRELGNKEFNSNDTKGPKSVSAFIIRLSELAPRLIIKQMTLLAKQLDSEAYTLRCAVIEVCGNLISDLSKQEERGDNYTTQINSFFDVLEERFLDINPYCRCRAIQVYMKLAELDQKFPKRRQMAAELAARSLEDKSSNVRRNAIKLLGKLVSTHPFSVMHGGQLSFKEWDARLQAVEAELNSLRPPPETPGLGEDVDATNIDSELLDDATQMPDESPSKAPRLTEEQKQEAMRKAAEEAATSELLTRLQLTRKYYLEAIRFIEVLHHASQIVSQLLSSRNKSEVIEAMDFFVMIDAYKVETARAGIRRMLRLIWTKGNSDEGKGVQSHLIDCYKGLFFDAPDSFSSNDAANYIARNMISLTFGATPAELTSLEQLLSTMMKIGHISDLVIAKLWQVYSVQKKEISKTQRRGAIIVLGMIALADPEVVVREIEAMLRVGLGSLGRADLVLAKYTCIALKRMKPGRQAKSKDVVSPKLSNDHAVLSKLAAMIEIDSDSKEWYGVAEHAIGAIYALSKHPDVLCSEILRRKTKFVFQPHMRPRSSQDNTSMASGGLEEPQTPRRKTSSVPLSQLLFIVGHIAIKQIVHLELCELDFKRRKAEQEKNRSTDPAPQKPNQPSEDDELDLIGGTTEDDFTEAMAHIRERELLYGPTSLLTNFGPLVAEICANNNTYPDRNLQSAATLCMAKLMCVSGEYCEKNLPLLITIMERSEDPIVRSNAVIALGDMAVCFNHLIDENTDFLYRRLNDSDVSVKRTCLMTLTFLILAGQVKVKGQLGEMAKCLEDDDKRIADLARMFFTELASKDNAVYNHFVDMFSLLSTEKGLEEDALRRIIKFLAGFVEKDKHAKQLAEKLAARLARCESERQWNDVVYALSLLAHKNEEITKTVTAGFRVVKSNA</sequence>
<proteinExistence type="inferred from homology"/>
<evidence type="ECO:0000256" key="6">
    <source>
        <dbReference type="ARBA" id="ARBA00022776"/>
    </source>
</evidence>
<dbReference type="OrthoDB" id="436262at2759"/>
<keyword evidence="4" id="KW-0158">Chromosome</keyword>
<keyword evidence="5 10" id="KW-0132">Cell division</keyword>
<keyword evidence="6 10" id="KW-0498">Mitosis</keyword>
<dbReference type="GO" id="GO:0042393">
    <property type="term" value="F:histone binding"/>
    <property type="evidence" value="ECO:0007669"/>
    <property type="project" value="TreeGrafter"/>
</dbReference>
<dbReference type="GO" id="GO:0010032">
    <property type="term" value="P:meiotic chromosome condensation"/>
    <property type="evidence" value="ECO:0007669"/>
    <property type="project" value="TreeGrafter"/>
</dbReference>
<evidence type="ECO:0000256" key="2">
    <source>
        <dbReference type="ARBA" id="ARBA00004286"/>
    </source>
</evidence>
<feature type="compositionally biased region" description="Polar residues" evidence="11">
    <location>
        <begin position="955"/>
        <end position="964"/>
    </location>
</feature>
<keyword evidence="9 10" id="KW-0131">Cell cycle</keyword>